<reference evidence="1" key="2">
    <citation type="submission" date="2023-06" db="EMBL/GenBank/DDBJ databases">
        <authorList>
            <person name="Ma L."/>
            <person name="Liu K.-W."/>
            <person name="Li Z."/>
            <person name="Hsiao Y.-Y."/>
            <person name="Qi Y."/>
            <person name="Fu T."/>
            <person name="Tang G."/>
            <person name="Zhang D."/>
            <person name="Sun W.-H."/>
            <person name="Liu D.-K."/>
            <person name="Li Y."/>
            <person name="Chen G.-Z."/>
            <person name="Liu X.-D."/>
            <person name="Liao X.-Y."/>
            <person name="Jiang Y.-T."/>
            <person name="Yu X."/>
            <person name="Hao Y."/>
            <person name="Huang J."/>
            <person name="Zhao X.-W."/>
            <person name="Ke S."/>
            <person name="Chen Y.-Y."/>
            <person name="Wu W.-L."/>
            <person name="Hsu J.-L."/>
            <person name="Lin Y.-F."/>
            <person name="Huang M.-D."/>
            <person name="Li C.-Y."/>
            <person name="Huang L."/>
            <person name="Wang Z.-W."/>
            <person name="Zhao X."/>
            <person name="Zhong W.-Y."/>
            <person name="Peng D.-H."/>
            <person name="Ahmad S."/>
            <person name="Lan S."/>
            <person name="Zhang J.-S."/>
            <person name="Tsai W.-C."/>
            <person name="Van De Peer Y."/>
            <person name="Liu Z.-J."/>
        </authorList>
    </citation>
    <scope>NUCLEOTIDE SEQUENCE</scope>
    <source>
        <strain evidence="1">CP</strain>
        <tissue evidence="1">Leaves</tissue>
    </source>
</reference>
<proteinExistence type="predicted"/>
<comment type="caution">
    <text evidence="1">The sequence shown here is derived from an EMBL/GenBank/DDBJ whole genome shotgun (WGS) entry which is preliminary data.</text>
</comment>
<sequence>MGMNKRHSDEASDIYMCCMGNMESDVEAVIQAISNGQVGPMQLHQCITRIQKNIYVDDPIHFCKVSRQVVKAPEHLARMAAHKQLQKFTIGLQDEEVHACIRSRIGTLTQCIREVQGAQTTSH</sequence>
<gene>
    <name evidence="1" type="ORF">QJS10_CPA10g01191</name>
</gene>
<protein>
    <submittedName>
        <fullName evidence="1">Uncharacterized protein</fullName>
    </submittedName>
</protein>
<reference evidence="1" key="1">
    <citation type="journal article" date="2023" name="Nat. Commun.">
        <title>Diploid and tetraploid genomes of Acorus and the evolution of monocots.</title>
        <authorList>
            <person name="Ma L."/>
            <person name="Liu K.W."/>
            <person name="Li Z."/>
            <person name="Hsiao Y.Y."/>
            <person name="Qi Y."/>
            <person name="Fu T."/>
            <person name="Tang G.D."/>
            <person name="Zhang D."/>
            <person name="Sun W.H."/>
            <person name="Liu D.K."/>
            <person name="Li Y."/>
            <person name="Chen G.Z."/>
            <person name="Liu X.D."/>
            <person name="Liao X.Y."/>
            <person name="Jiang Y.T."/>
            <person name="Yu X."/>
            <person name="Hao Y."/>
            <person name="Huang J."/>
            <person name="Zhao X.W."/>
            <person name="Ke S."/>
            <person name="Chen Y.Y."/>
            <person name="Wu W.L."/>
            <person name="Hsu J.L."/>
            <person name="Lin Y.F."/>
            <person name="Huang M.D."/>
            <person name="Li C.Y."/>
            <person name="Huang L."/>
            <person name="Wang Z.W."/>
            <person name="Zhao X."/>
            <person name="Zhong W.Y."/>
            <person name="Peng D.H."/>
            <person name="Ahmad S."/>
            <person name="Lan S."/>
            <person name="Zhang J.S."/>
            <person name="Tsai W.C."/>
            <person name="Van de Peer Y."/>
            <person name="Liu Z.J."/>
        </authorList>
    </citation>
    <scope>NUCLEOTIDE SEQUENCE</scope>
    <source>
        <strain evidence="1">CP</strain>
    </source>
</reference>
<evidence type="ECO:0000313" key="2">
    <source>
        <dbReference type="Proteomes" id="UP001180020"/>
    </source>
</evidence>
<evidence type="ECO:0000313" key="1">
    <source>
        <dbReference type="EMBL" id="KAK1306412.1"/>
    </source>
</evidence>
<dbReference type="EMBL" id="JAUJYO010000010">
    <property type="protein sequence ID" value="KAK1306412.1"/>
    <property type="molecule type" value="Genomic_DNA"/>
</dbReference>
<dbReference type="AlphaFoldDB" id="A0AAV9E2Y7"/>
<name>A0AAV9E2Y7_ACOCL</name>
<organism evidence="1 2">
    <name type="scientific">Acorus calamus</name>
    <name type="common">Sweet flag</name>
    <dbReference type="NCBI Taxonomy" id="4465"/>
    <lineage>
        <taxon>Eukaryota</taxon>
        <taxon>Viridiplantae</taxon>
        <taxon>Streptophyta</taxon>
        <taxon>Embryophyta</taxon>
        <taxon>Tracheophyta</taxon>
        <taxon>Spermatophyta</taxon>
        <taxon>Magnoliopsida</taxon>
        <taxon>Liliopsida</taxon>
        <taxon>Acoraceae</taxon>
        <taxon>Acorus</taxon>
    </lineage>
</organism>
<accession>A0AAV9E2Y7</accession>
<dbReference type="Proteomes" id="UP001180020">
    <property type="component" value="Unassembled WGS sequence"/>
</dbReference>
<keyword evidence="2" id="KW-1185">Reference proteome</keyword>